<organism evidence="1 2">
    <name type="scientific">Zizania palustris</name>
    <name type="common">Northern wild rice</name>
    <dbReference type="NCBI Taxonomy" id="103762"/>
    <lineage>
        <taxon>Eukaryota</taxon>
        <taxon>Viridiplantae</taxon>
        <taxon>Streptophyta</taxon>
        <taxon>Embryophyta</taxon>
        <taxon>Tracheophyta</taxon>
        <taxon>Spermatophyta</taxon>
        <taxon>Magnoliopsida</taxon>
        <taxon>Liliopsida</taxon>
        <taxon>Poales</taxon>
        <taxon>Poaceae</taxon>
        <taxon>BOP clade</taxon>
        <taxon>Oryzoideae</taxon>
        <taxon>Oryzeae</taxon>
        <taxon>Zizaniinae</taxon>
        <taxon>Zizania</taxon>
    </lineage>
</organism>
<reference evidence="1" key="2">
    <citation type="submission" date="2021-02" db="EMBL/GenBank/DDBJ databases">
        <authorList>
            <person name="Kimball J.A."/>
            <person name="Haas M.W."/>
            <person name="Macchietto M."/>
            <person name="Kono T."/>
            <person name="Duquette J."/>
            <person name="Shao M."/>
        </authorList>
    </citation>
    <scope>NUCLEOTIDE SEQUENCE</scope>
    <source>
        <tissue evidence="1">Fresh leaf tissue</tissue>
    </source>
</reference>
<reference evidence="1" key="1">
    <citation type="journal article" date="2021" name="bioRxiv">
        <title>Whole Genome Assembly and Annotation of Northern Wild Rice, Zizania palustris L., Supports a Whole Genome Duplication in the Zizania Genus.</title>
        <authorList>
            <person name="Haas M."/>
            <person name="Kono T."/>
            <person name="Macchietto M."/>
            <person name="Millas R."/>
            <person name="McGilp L."/>
            <person name="Shao M."/>
            <person name="Duquette J."/>
            <person name="Hirsch C.N."/>
            <person name="Kimball J."/>
        </authorList>
    </citation>
    <scope>NUCLEOTIDE SEQUENCE</scope>
    <source>
        <tissue evidence="1">Fresh leaf tissue</tissue>
    </source>
</reference>
<evidence type="ECO:0000313" key="1">
    <source>
        <dbReference type="EMBL" id="KAG8056415.1"/>
    </source>
</evidence>
<gene>
    <name evidence="1" type="ORF">GUJ93_ZPchr0002g24078</name>
</gene>
<sequence length="110" mass="12421">MTAAFTFSASPEPRGHPYGWWRELSRRYGGHEARECGHDGWGFREAGDGIQHDKKNSELISLSAFRKVYAIADVDEVHEMLEHGGYCEDEKATFEFIDTAAMVSPPMLAR</sequence>
<accession>A0A8J5V9Q6</accession>
<evidence type="ECO:0000313" key="2">
    <source>
        <dbReference type="Proteomes" id="UP000729402"/>
    </source>
</evidence>
<protein>
    <submittedName>
        <fullName evidence="1">Uncharacterized protein</fullName>
    </submittedName>
</protein>
<keyword evidence="2" id="KW-1185">Reference proteome</keyword>
<comment type="caution">
    <text evidence="1">The sequence shown here is derived from an EMBL/GenBank/DDBJ whole genome shotgun (WGS) entry which is preliminary data.</text>
</comment>
<dbReference type="AlphaFoldDB" id="A0A8J5V9Q6"/>
<dbReference type="Proteomes" id="UP000729402">
    <property type="component" value="Unassembled WGS sequence"/>
</dbReference>
<name>A0A8J5V9Q6_ZIZPA</name>
<dbReference type="EMBL" id="JAAALK010000287">
    <property type="protein sequence ID" value="KAG8056415.1"/>
    <property type="molecule type" value="Genomic_DNA"/>
</dbReference>
<proteinExistence type="predicted"/>
<dbReference type="OrthoDB" id="2335338at2759"/>